<dbReference type="AlphaFoldDB" id="A0A1X7U3T5"/>
<reference evidence="1" key="1">
    <citation type="submission" date="2017-05" db="UniProtKB">
        <authorList>
            <consortium name="EnsemblMetazoa"/>
        </authorList>
    </citation>
    <scope>IDENTIFICATION</scope>
</reference>
<evidence type="ECO:0000313" key="1">
    <source>
        <dbReference type="EnsemblMetazoa" id="Aqu2.1.22430_001"/>
    </source>
</evidence>
<organism evidence="1">
    <name type="scientific">Amphimedon queenslandica</name>
    <name type="common">Sponge</name>
    <dbReference type="NCBI Taxonomy" id="400682"/>
    <lineage>
        <taxon>Eukaryota</taxon>
        <taxon>Metazoa</taxon>
        <taxon>Porifera</taxon>
        <taxon>Demospongiae</taxon>
        <taxon>Heteroscleromorpha</taxon>
        <taxon>Haplosclerida</taxon>
        <taxon>Niphatidae</taxon>
        <taxon>Amphimedon</taxon>
    </lineage>
</organism>
<name>A0A1X7U3T5_AMPQE</name>
<dbReference type="EnsemblMetazoa" id="Aqu2.1.22430_001">
    <property type="protein sequence ID" value="Aqu2.1.22430_001"/>
    <property type="gene ID" value="Aqu2.1.22430"/>
</dbReference>
<sequence length="65" mass="8065">MGPVSIIRWRLFFPEMLVLSHIIITRSRRIAGTWWRVTSRWIGTTRRRRISTIRLRWVFWIWIIG</sequence>
<protein>
    <submittedName>
        <fullName evidence="1">Uncharacterized protein</fullName>
    </submittedName>
</protein>
<dbReference type="InParanoid" id="A0A1X7U3T5"/>
<accession>A0A1X7U3T5</accession>
<proteinExistence type="predicted"/>